<proteinExistence type="inferred from homology"/>
<evidence type="ECO:0000313" key="5">
    <source>
        <dbReference type="Proteomes" id="UP001516023"/>
    </source>
</evidence>
<gene>
    <name evidence="4" type="ORF">HJC23_003420</name>
</gene>
<dbReference type="Proteomes" id="UP001516023">
    <property type="component" value="Unassembled WGS sequence"/>
</dbReference>
<sequence>MRPNEMRQTYRICLRDHDFLSCAQRYSATLDNVVISAATNNATATNDYRKVSKYPASSPNEFVHALKESLHNDINGIEGLFTSLIITEDGRLLYRSLERDASSNRRIGHFLEMIRSGLAQNYQYFLSKYSHGMSGWLPVLLMVGDEVGCDITKHIDDHDFPRLTWSIPSDIHQGKDWCHGIGMPSYEIWKQFGKTYGSALVWDKTFQKHDILYPWTKKISKAVWRGSTTYDRSQYFDVAFRDIPRAKLVQASIDHPDVIDAAFTKIHQRFEDRSKELASETIVAYRLRFDEQMKYKAIVDIDGNNWSARFSRLLCTNSVIIKIDPDFIEYFYADLRPNVHYIPASLNNITEVVRYVLSKANEKEMINVTLAANLWCRKRLTTNSIINDAMIQLESYFTALNAYRDQETWEDDWKYFISNNPFNGLVEYKI</sequence>
<protein>
    <recommendedName>
        <fullName evidence="3">Glycosyl transferase CAP10 domain-containing protein</fullName>
    </recommendedName>
</protein>
<reference evidence="4 5" key="1">
    <citation type="journal article" date="2020" name="G3 (Bethesda)">
        <title>Improved Reference Genome for Cyclotella cryptica CCMP332, a Model for Cell Wall Morphogenesis, Salinity Adaptation, and Lipid Production in Diatoms (Bacillariophyta).</title>
        <authorList>
            <person name="Roberts W.R."/>
            <person name="Downey K.M."/>
            <person name="Ruck E.C."/>
            <person name="Traller J.C."/>
            <person name="Alverson A.J."/>
        </authorList>
    </citation>
    <scope>NUCLEOTIDE SEQUENCE [LARGE SCALE GENOMIC DNA]</scope>
    <source>
        <strain evidence="4 5">CCMP332</strain>
    </source>
</reference>
<evidence type="ECO:0000259" key="3">
    <source>
        <dbReference type="SMART" id="SM00672"/>
    </source>
</evidence>
<comment type="caution">
    <text evidence="4">The sequence shown here is derived from an EMBL/GenBank/DDBJ whole genome shotgun (WGS) entry which is preliminary data.</text>
</comment>
<dbReference type="PANTHER" id="PTHR12203">
    <property type="entry name" value="KDEL LYS-ASP-GLU-LEU CONTAINING - RELATED"/>
    <property type="match status" value="1"/>
</dbReference>
<dbReference type="SMART" id="SM00672">
    <property type="entry name" value="CAP10"/>
    <property type="match status" value="1"/>
</dbReference>
<evidence type="ECO:0000256" key="1">
    <source>
        <dbReference type="ARBA" id="ARBA00010118"/>
    </source>
</evidence>
<comment type="similarity">
    <text evidence="1">Belongs to the glycosyltransferase 90 family.</text>
</comment>
<dbReference type="GO" id="GO:0016740">
    <property type="term" value="F:transferase activity"/>
    <property type="evidence" value="ECO:0007669"/>
    <property type="project" value="UniProtKB-KW"/>
</dbReference>
<dbReference type="AlphaFoldDB" id="A0ABD3QYC8"/>
<organism evidence="4 5">
    <name type="scientific">Cyclotella cryptica</name>
    <dbReference type="NCBI Taxonomy" id="29204"/>
    <lineage>
        <taxon>Eukaryota</taxon>
        <taxon>Sar</taxon>
        <taxon>Stramenopiles</taxon>
        <taxon>Ochrophyta</taxon>
        <taxon>Bacillariophyta</taxon>
        <taxon>Coscinodiscophyceae</taxon>
        <taxon>Thalassiosirophycidae</taxon>
        <taxon>Stephanodiscales</taxon>
        <taxon>Stephanodiscaceae</taxon>
        <taxon>Cyclotella</taxon>
    </lineage>
</organism>
<dbReference type="InterPro" id="IPR051091">
    <property type="entry name" value="O-Glucosyltr/Glycosyltrsf_90"/>
</dbReference>
<name>A0ABD3QYC8_9STRA</name>
<dbReference type="Pfam" id="PF05686">
    <property type="entry name" value="Glyco_transf_90"/>
    <property type="match status" value="1"/>
</dbReference>
<evidence type="ECO:0000313" key="4">
    <source>
        <dbReference type="EMBL" id="KAL3803145.1"/>
    </source>
</evidence>
<keyword evidence="5" id="KW-1185">Reference proteome</keyword>
<dbReference type="PANTHER" id="PTHR12203:SF35">
    <property type="entry name" value="PROTEIN O-GLUCOSYLTRANSFERASE 1"/>
    <property type="match status" value="1"/>
</dbReference>
<feature type="domain" description="Glycosyl transferase CAP10" evidence="3">
    <location>
        <begin position="150"/>
        <end position="404"/>
    </location>
</feature>
<accession>A0ABD3QYC8</accession>
<dbReference type="EMBL" id="JABMIG020000015">
    <property type="protein sequence ID" value="KAL3803145.1"/>
    <property type="molecule type" value="Genomic_DNA"/>
</dbReference>
<dbReference type="InterPro" id="IPR006598">
    <property type="entry name" value="CAP10"/>
</dbReference>
<evidence type="ECO:0000256" key="2">
    <source>
        <dbReference type="ARBA" id="ARBA00022679"/>
    </source>
</evidence>
<keyword evidence="2" id="KW-0808">Transferase</keyword>